<proteinExistence type="predicted"/>
<protein>
    <submittedName>
        <fullName evidence="1">Uncharacterized protein</fullName>
    </submittedName>
</protein>
<name>A0A4Y2AKT6_ARAVE</name>
<organism evidence="1 2">
    <name type="scientific">Araneus ventricosus</name>
    <name type="common">Orbweaver spider</name>
    <name type="synonym">Epeira ventricosa</name>
    <dbReference type="NCBI Taxonomy" id="182803"/>
    <lineage>
        <taxon>Eukaryota</taxon>
        <taxon>Metazoa</taxon>
        <taxon>Ecdysozoa</taxon>
        <taxon>Arthropoda</taxon>
        <taxon>Chelicerata</taxon>
        <taxon>Arachnida</taxon>
        <taxon>Araneae</taxon>
        <taxon>Araneomorphae</taxon>
        <taxon>Entelegynae</taxon>
        <taxon>Araneoidea</taxon>
        <taxon>Araneidae</taxon>
        <taxon>Araneus</taxon>
    </lineage>
</organism>
<dbReference type="AlphaFoldDB" id="A0A4Y2AKT6"/>
<comment type="caution">
    <text evidence="1">The sequence shown here is derived from an EMBL/GenBank/DDBJ whole genome shotgun (WGS) entry which is preliminary data.</text>
</comment>
<dbReference type="Proteomes" id="UP000499080">
    <property type="component" value="Unassembled WGS sequence"/>
</dbReference>
<evidence type="ECO:0000313" key="1">
    <source>
        <dbReference type="EMBL" id="GBL80368.1"/>
    </source>
</evidence>
<accession>A0A4Y2AKT6</accession>
<reference evidence="1 2" key="1">
    <citation type="journal article" date="2019" name="Sci. Rep.">
        <title>Orb-weaving spider Araneus ventricosus genome elucidates the spidroin gene catalogue.</title>
        <authorList>
            <person name="Kono N."/>
            <person name="Nakamura H."/>
            <person name="Ohtoshi R."/>
            <person name="Moran D.A.P."/>
            <person name="Shinohara A."/>
            <person name="Yoshida Y."/>
            <person name="Fujiwara M."/>
            <person name="Mori M."/>
            <person name="Tomita M."/>
            <person name="Arakawa K."/>
        </authorList>
    </citation>
    <scope>NUCLEOTIDE SEQUENCE [LARGE SCALE GENOMIC DNA]</scope>
</reference>
<sequence length="107" mass="11912">MKGRSSAKGESSHVPLVMRAITRGPQCPVLVVAAGYSYSPYGQVLERDDYCTISDFPHIQREREHLKAGLHIGLISCSTFSTIKNASTAQHTHFSKLTRTVVFLKHR</sequence>
<keyword evidence="2" id="KW-1185">Reference proteome</keyword>
<evidence type="ECO:0000313" key="2">
    <source>
        <dbReference type="Proteomes" id="UP000499080"/>
    </source>
</evidence>
<dbReference type="EMBL" id="BGPR01000021">
    <property type="protein sequence ID" value="GBL80368.1"/>
    <property type="molecule type" value="Genomic_DNA"/>
</dbReference>
<gene>
    <name evidence="1" type="ORF">AVEN_92277_1</name>
</gene>